<evidence type="ECO:0000313" key="3">
    <source>
        <dbReference type="Proteomes" id="UP000006591"/>
    </source>
</evidence>
<organism evidence="2">
    <name type="scientific">Oryza nivara</name>
    <name type="common">Indian wild rice</name>
    <name type="synonym">Oryza sativa f. spontanea</name>
    <dbReference type="NCBI Taxonomy" id="4536"/>
    <lineage>
        <taxon>Eukaryota</taxon>
        <taxon>Viridiplantae</taxon>
        <taxon>Streptophyta</taxon>
        <taxon>Embryophyta</taxon>
        <taxon>Tracheophyta</taxon>
        <taxon>Spermatophyta</taxon>
        <taxon>Magnoliopsida</taxon>
        <taxon>Liliopsida</taxon>
        <taxon>Poales</taxon>
        <taxon>Poaceae</taxon>
        <taxon>BOP clade</taxon>
        <taxon>Oryzoideae</taxon>
        <taxon>Oryzeae</taxon>
        <taxon>Oryzinae</taxon>
        <taxon>Oryza</taxon>
    </lineage>
</organism>
<keyword evidence="3" id="KW-1185">Reference proteome</keyword>
<dbReference type="AlphaFoldDB" id="A0A0E0J184"/>
<dbReference type="Proteomes" id="UP000006591">
    <property type="component" value="Chromosome 11"/>
</dbReference>
<reference evidence="2" key="2">
    <citation type="submission" date="2018-04" db="EMBL/GenBank/DDBJ databases">
        <title>OnivRS2 (Oryza nivara Reference Sequence Version 2).</title>
        <authorList>
            <person name="Zhang J."/>
            <person name="Kudrna D."/>
            <person name="Lee S."/>
            <person name="Talag J."/>
            <person name="Rajasekar S."/>
            <person name="Welchert J."/>
            <person name="Hsing Y.-I."/>
            <person name="Wing R.A."/>
        </authorList>
    </citation>
    <scope>NUCLEOTIDE SEQUENCE [LARGE SCALE GENOMIC DNA]</scope>
    <source>
        <strain evidence="2">SL10</strain>
    </source>
</reference>
<dbReference type="OMA" id="KFLTSCE"/>
<sequence length="73" mass="8074">MATKPVQIKPFKYKLEETQPPYSPNGVVERRGSEDGGESGAKVDGAGGRSRRHTTRRQVISKFLTSCEPWLGI</sequence>
<evidence type="ECO:0000256" key="1">
    <source>
        <dbReference type="SAM" id="MobiDB-lite"/>
    </source>
</evidence>
<protein>
    <submittedName>
        <fullName evidence="2">Uncharacterized protein</fullName>
    </submittedName>
</protein>
<name>A0A0E0J184_ORYNI</name>
<dbReference type="EnsemblPlants" id="ONIVA11G11040.1">
    <property type="protein sequence ID" value="ONIVA11G11040.1"/>
    <property type="gene ID" value="ONIVA11G11040"/>
</dbReference>
<reference evidence="2" key="1">
    <citation type="submission" date="2015-04" db="UniProtKB">
        <authorList>
            <consortium name="EnsemblPlants"/>
        </authorList>
    </citation>
    <scope>IDENTIFICATION</scope>
    <source>
        <strain evidence="2">SL10</strain>
    </source>
</reference>
<accession>A0A0E0J184</accession>
<feature type="region of interest" description="Disordered" evidence="1">
    <location>
        <begin position="17"/>
        <end position="57"/>
    </location>
</feature>
<dbReference type="Gramene" id="ONIVA11G11040.1">
    <property type="protein sequence ID" value="ONIVA11G11040.1"/>
    <property type="gene ID" value="ONIVA11G11040"/>
</dbReference>
<dbReference type="HOGENOM" id="CLU_2709102_0_0_1"/>
<proteinExistence type="predicted"/>
<evidence type="ECO:0000313" key="2">
    <source>
        <dbReference type="EnsemblPlants" id="ONIVA11G11040.1"/>
    </source>
</evidence>